<keyword evidence="3 7" id="KW-0064">Aspartyl protease</keyword>
<keyword evidence="6" id="KW-1015">Disulfide bond</keyword>
<dbReference type="Proteomes" id="UP000521872">
    <property type="component" value="Unassembled WGS sequence"/>
</dbReference>
<dbReference type="InterPro" id="IPR021109">
    <property type="entry name" value="Peptidase_aspartic_dom_sf"/>
</dbReference>
<dbReference type="InterPro" id="IPR034164">
    <property type="entry name" value="Pepsin-like_dom"/>
</dbReference>
<feature type="signal peptide" evidence="9">
    <location>
        <begin position="1"/>
        <end position="23"/>
    </location>
</feature>
<feature type="region of interest" description="Disordered" evidence="8">
    <location>
        <begin position="482"/>
        <end position="511"/>
    </location>
</feature>
<evidence type="ECO:0000256" key="4">
    <source>
        <dbReference type="ARBA" id="ARBA00022801"/>
    </source>
</evidence>
<dbReference type="PROSITE" id="PS51767">
    <property type="entry name" value="PEPTIDASE_A1"/>
    <property type="match status" value="1"/>
</dbReference>
<dbReference type="InterPro" id="IPR001461">
    <property type="entry name" value="Aspartic_peptidase_A1"/>
</dbReference>
<name>A0A8H4R2I0_9AGAR</name>
<evidence type="ECO:0000256" key="1">
    <source>
        <dbReference type="ARBA" id="ARBA00007447"/>
    </source>
</evidence>
<keyword evidence="4 7" id="KW-0378">Hydrolase</keyword>
<dbReference type="PRINTS" id="PR00792">
    <property type="entry name" value="PEPSIN"/>
</dbReference>
<evidence type="ECO:0000256" key="3">
    <source>
        <dbReference type="ARBA" id="ARBA00022750"/>
    </source>
</evidence>
<dbReference type="CDD" id="cd05471">
    <property type="entry name" value="pepsin_like"/>
    <property type="match status" value="1"/>
</dbReference>
<comment type="caution">
    <text evidence="11">The sequence shown here is derived from an EMBL/GenBank/DDBJ whole genome shotgun (WGS) entry which is preliminary data.</text>
</comment>
<feature type="active site" evidence="5">
    <location>
        <position position="358"/>
    </location>
</feature>
<accession>A0A8H4R2I0</accession>
<proteinExistence type="inferred from homology"/>
<dbReference type="SUPFAM" id="SSF50630">
    <property type="entry name" value="Acid proteases"/>
    <property type="match status" value="1"/>
</dbReference>
<gene>
    <name evidence="11" type="ORF">D9613_000284</name>
</gene>
<feature type="compositionally biased region" description="Low complexity" evidence="8">
    <location>
        <begin position="482"/>
        <end position="502"/>
    </location>
</feature>
<dbReference type="FunFam" id="2.40.70.10:FF:000115">
    <property type="entry name" value="Lysosomal aspartic protease"/>
    <property type="match status" value="1"/>
</dbReference>
<evidence type="ECO:0000259" key="10">
    <source>
        <dbReference type="PROSITE" id="PS51767"/>
    </source>
</evidence>
<reference evidence="11 12" key="1">
    <citation type="submission" date="2019-12" db="EMBL/GenBank/DDBJ databases">
        <authorList>
            <person name="Floudas D."/>
            <person name="Bentzer J."/>
            <person name="Ahren D."/>
            <person name="Johansson T."/>
            <person name="Persson P."/>
            <person name="Tunlid A."/>
        </authorList>
    </citation>
    <scope>NUCLEOTIDE SEQUENCE [LARGE SCALE GENOMIC DNA]</scope>
    <source>
        <strain evidence="11 12">CBS 102.39</strain>
    </source>
</reference>
<dbReference type="InterPro" id="IPR033121">
    <property type="entry name" value="PEPTIDASE_A1"/>
</dbReference>
<dbReference type="GO" id="GO:0004190">
    <property type="term" value="F:aspartic-type endopeptidase activity"/>
    <property type="evidence" value="ECO:0007669"/>
    <property type="project" value="UniProtKB-KW"/>
</dbReference>
<dbReference type="AlphaFoldDB" id="A0A8H4R2I0"/>
<comment type="similarity">
    <text evidence="1 7">Belongs to the peptidase A1 family.</text>
</comment>
<protein>
    <recommendedName>
        <fullName evidence="10">Peptidase A1 domain-containing protein</fullName>
    </recommendedName>
</protein>
<evidence type="ECO:0000256" key="6">
    <source>
        <dbReference type="PIRSR" id="PIRSR601461-2"/>
    </source>
</evidence>
<feature type="disulfide bond" evidence="6">
    <location>
        <begin position="394"/>
        <end position="428"/>
    </location>
</feature>
<dbReference type="PANTHER" id="PTHR47966:SF57">
    <property type="entry name" value="PEPTIDASE A1 DOMAIN-CONTAINING PROTEIN"/>
    <property type="match status" value="1"/>
</dbReference>
<dbReference type="PANTHER" id="PTHR47966">
    <property type="entry name" value="BETA-SITE APP-CLEAVING ENZYME, ISOFORM A-RELATED"/>
    <property type="match status" value="1"/>
</dbReference>
<evidence type="ECO:0000256" key="5">
    <source>
        <dbReference type="PIRSR" id="PIRSR601461-1"/>
    </source>
</evidence>
<dbReference type="EMBL" id="JAACJL010000015">
    <property type="protein sequence ID" value="KAF4621144.1"/>
    <property type="molecule type" value="Genomic_DNA"/>
</dbReference>
<keyword evidence="12" id="KW-1185">Reference proteome</keyword>
<evidence type="ECO:0000256" key="7">
    <source>
        <dbReference type="RuleBase" id="RU000454"/>
    </source>
</evidence>
<dbReference type="PROSITE" id="PS00141">
    <property type="entry name" value="ASP_PROTEASE"/>
    <property type="match status" value="1"/>
</dbReference>
<dbReference type="Gene3D" id="2.40.70.10">
    <property type="entry name" value="Acid Proteases"/>
    <property type="match status" value="2"/>
</dbReference>
<organism evidence="11 12">
    <name type="scientific">Agrocybe pediades</name>
    <dbReference type="NCBI Taxonomy" id="84607"/>
    <lineage>
        <taxon>Eukaryota</taxon>
        <taxon>Fungi</taxon>
        <taxon>Dikarya</taxon>
        <taxon>Basidiomycota</taxon>
        <taxon>Agaricomycotina</taxon>
        <taxon>Agaricomycetes</taxon>
        <taxon>Agaricomycetidae</taxon>
        <taxon>Agaricales</taxon>
        <taxon>Agaricineae</taxon>
        <taxon>Strophariaceae</taxon>
        <taxon>Agrocybe</taxon>
    </lineage>
</organism>
<feature type="active site" evidence="5">
    <location>
        <position position="164"/>
    </location>
</feature>
<keyword evidence="9" id="KW-0732">Signal</keyword>
<dbReference type="GO" id="GO:0006508">
    <property type="term" value="P:proteolysis"/>
    <property type="evidence" value="ECO:0007669"/>
    <property type="project" value="UniProtKB-KW"/>
</dbReference>
<evidence type="ECO:0000256" key="2">
    <source>
        <dbReference type="ARBA" id="ARBA00022670"/>
    </source>
</evidence>
<evidence type="ECO:0000256" key="9">
    <source>
        <dbReference type="SAM" id="SignalP"/>
    </source>
</evidence>
<keyword evidence="2 7" id="KW-0645">Protease</keyword>
<feature type="domain" description="Peptidase A1" evidence="10">
    <location>
        <begin position="147"/>
        <end position="474"/>
    </location>
</feature>
<feature type="chain" id="PRO_5034240773" description="Peptidase A1 domain-containing protein" evidence="9">
    <location>
        <begin position="24"/>
        <end position="535"/>
    </location>
</feature>
<evidence type="ECO:0000313" key="11">
    <source>
        <dbReference type="EMBL" id="KAF4621144.1"/>
    </source>
</evidence>
<dbReference type="Pfam" id="PF00026">
    <property type="entry name" value="Asp"/>
    <property type="match status" value="1"/>
</dbReference>
<evidence type="ECO:0000256" key="8">
    <source>
        <dbReference type="SAM" id="MobiDB-lite"/>
    </source>
</evidence>
<evidence type="ECO:0000313" key="12">
    <source>
        <dbReference type="Proteomes" id="UP000521872"/>
    </source>
</evidence>
<dbReference type="InterPro" id="IPR001969">
    <property type="entry name" value="Aspartic_peptidase_AS"/>
</dbReference>
<sequence>MIPSAPGLLLSLLLLPNIQNVAADPIHIPLSHRARTRIDPVAEAHRLKLKYGIISANASNVLGARRPGKRASSSGIPIINSQGDTSFLGTVNIGTPRQRGHRYDAEQRNIVDDDVALRPGGHRALLAMLGNYARVTVSPSVPRLGSSCFPLAPWTPQSFNVVLDTGSADLWVADTDCRNCPRSQTVFDPSKSSTFSESTASRGVTIQYGQGAVAGSVASDTVSMGDFTVQKQTFLAVDQVSSDLTEGSVQGIMGLAFGSISSTSATPFWENLANGGELSVPEMGFWLQRANPLSTDEEGPGGVFTLGGTNSSLFTGDIEFLDMPSNIRPSFWLLNTASITLNGQNFAVPRTEALAAIDTGTTLIGGPTDVVTAFWKTVGGKPSENNPGFFEYPCSTSLSVTMSFGGKAWPINPRDMIFGRLSSTSPLCLGSVFDVTGGTNIEAGSGAPNWIVGATFLKNVYSVFRASPASIGFGELSNAAGGSSGAPDSSNSGSNSNDNSGTTGQGGTRSGAVPLTMSKLAMPVSIMGMIAALFL</sequence>